<keyword evidence="2" id="KW-1185">Reference proteome</keyword>
<dbReference type="Proteomes" id="UP000828390">
    <property type="component" value="Unassembled WGS sequence"/>
</dbReference>
<accession>A0A9D4S5S1</accession>
<evidence type="ECO:0000313" key="1">
    <source>
        <dbReference type="EMBL" id="KAH3892606.1"/>
    </source>
</evidence>
<reference evidence="1" key="1">
    <citation type="journal article" date="2019" name="bioRxiv">
        <title>The Genome of the Zebra Mussel, Dreissena polymorpha: A Resource for Invasive Species Research.</title>
        <authorList>
            <person name="McCartney M.A."/>
            <person name="Auch B."/>
            <person name="Kono T."/>
            <person name="Mallez S."/>
            <person name="Zhang Y."/>
            <person name="Obille A."/>
            <person name="Becker A."/>
            <person name="Abrahante J.E."/>
            <person name="Garbe J."/>
            <person name="Badalamenti J.P."/>
            <person name="Herman A."/>
            <person name="Mangelson H."/>
            <person name="Liachko I."/>
            <person name="Sullivan S."/>
            <person name="Sone E.D."/>
            <person name="Koren S."/>
            <person name="Silverstein K.A.T."/>
            <person name="Beckman K.B."/>
            <person name="Gohl D.M."/>
        </authorList>
    </citation>
    <scope>NUCLEOTIDE SEQUENCE</scope>
    <source>
        <strain evidence="1">Duluth1</strain>
        <tissue evidence="1">Whole animal</tissue>
    </source>
</reference>
<comment type="caution">
    <text evidence="1">The sequence shown here is derived from an EMBL/GenBank/DDBJ whole genome shotgun (WGS) entry which is preliminary data.</text>
</comment>
<proteinExistence type="predicted"/>
<name>A0A9D4S5S1_DREPO</name>
<dbReference type="EMBL" id="JAIWYP010000001">
    <property type="protein sequence ID" value="KAH3892606.1"/>
    <property type="molecule type" value="Genomic_DNA"/>
</dbReference>
<reference evidence="1" key="2">
    <citation type="submission" date="2020-11" db="EMBL/GenBank/DDBJ databases">
        <authorList>
            <person name="McCartney M.A."/>
            <person name="Auch B."/>
            <person name="Kono T."/>
            <person name="Mallez S."/>
            <person name="Becker A."/>
            <person name="Gohl D.M."/>
            <person name="Silverstein K.A.T."/>
            <person name="Koren S."/>
            <person name="Bechman K.B."/>
            <person name="Herman A."/>
            <person name="Abrahante J.E."/>
            <person name="Garbe J."/>
        </authorList>
    </citation>
    <scope>NUCLEOTIDE SEQUENCE</scope>
    <source>
        <strain evidence="1">Duluth1</strain>
        <tissue evidence="1">Whole animal</tissue>
    </source>
</reference>
<organism evidence="1 2">
    <name type="scientific">Dreissena polymorpha</name>
    <name type="common">Zebra mussel</name>
    <name type="synonym">Mytilus polymorpha</name>
    <dbReference type="NCBI Taxonomy" id="45954"/>
    <lineage>
        <taxon>Eukaryota</taxon>
        <taxon>Metazoa</taxon>
        <taxon>Spiralia</taxon>
        <taxon>Lophotrochozoa</taxon>
        <taxon>Mollusca</taxon>
        <taxon>Bivalvia</taxon>
        <taxon>Autobranchia</taxon>
        <taxon>Heteroconchia</taxon>
        <taxon>Euheterodonta</taxon>
        <taxon>Imparidentia</taxon>
        <taxon>Neoheterodontei</taxon>
        <taxon>Myida</taxon>
        <taxon>Dreissenoidea</taxon>
        <taxon>Dreissenidae</taxon>
        <taxon>Dreissena</taxon>
    </lineage>
</organism>
<evidence type="ECO:0000313" key="2">
    <source>
        <dbReference type="Proteomes" id="UP000828390"/>
    </source>
</evidence>
<protein>
    <submittedName>
        <fullName evidence="1">Uncharacterized protein</fullName>
    </submittedName>
</protein>
<gene>
    <name evidence="1" type="ORF">DPMN_016727</name>
</gene>
<sequence length="165" mass="17905">MTKENHAPYIYSRLHALSSASGQISFQASQARLQLSMFVLHARQRISDGQQVPALLKAAWEQSVTLSNIIGGFSGCGIVPLNKHAVPITAFDPSRPTDVRIHQHNLQTPSQMASHSIHAEPTSFTCQSSLIGSQAQPIVHNEETLIATPLSSEPVIARLPQLGVR</sequence>
<dbReference type="AlphaFoldDB" id="A0A9D4S5S1"/>